<keyword evidence="4 5" id="KW-0472">Membrane</keyword>
<dbReference type="EMBL" id="BAAAUV010000007">
    <property type="protein sequence ID" value="GAA3213525.1"/>
    <property type="molecule type" value="Genomic_DNA"/>
</dbReference>
<dbReference type="InterPro" id="IPR007343">
    <property type="entry name" value="Uncharacterised_pept_Zn_put"/>
</dbReference>
<keyword evidence="2 5" id="KW-0812">Transmembrane</keyword>
<reference evidence="7" key="1">
    <citation type="journal article" date="2019" name="Int. J. Syst. Evol. Microbiol.">
        <title>The Global Catalogue of Microorganisms (GCM) 10K type strain sequencing project: providing services to taxonomists for standard genome sequencing and annotation.</title>
        <authorList>
            <consortium name="The Broad Institute Genomics Platform"/>
            <consortium name="The Broad Institute Genome Sequencing Center for Infectious Disease"/>
            <person name="Wu L."/>
            <person name="Ma J."/>
        </authorList>
    </citation>
    <scope>NUCLEOTIDE SEQUENCE [LARGE SCALE GENOMIC DNA]</scope>
    <source>
        <strain evidence="7">JCM 9377</strain>
    </source>
</reference>
<evidence type="ECO:0000256" key="1">
    <source>
        <dbReference type="ARBA" id="ARBA00004167"/>
    </source>
</evidence>
<dbReference type="Pfam" id="PF04228">
    <property type="entry name" value="Zn_peptidase"/>
    <property type="match status" value="1"/>
</dbReference>
<comment type="caution">
    <text evidence="6">The sequence shown here is derived from an EMBL/GenBank/DDBJ whole genome shotgun (WGS) entry which is preliminary data.</text>
</comment>
<dbReference type="PANTHER" id="PTHR30168">
    <property type="entry name" value="PUTATIVE MEMBRANE PROTEIN YPFJ"/>
    <property type="match status" value="1"/>
</dbReference>
<evidence type="ECO:0000313" key="6">
    <source>
        <dbReference type="EMBL" id="GAA3213525.1"/>
    </source>
</evidence>
<gene>
    <name evidence="6" type="ORF">GCM10010468_33590</name>
</gene>
<evidence type="ECO:0000256" key="4">
    <source>
        <dbReference type="ARBA" id="ARBA00023136"/>
    </source>
</evidence>
<comment type="subcellular location">
    <subcellularLocation>
        <location evidence="1">Membrane</location>
        <topology evidence="1">Single-pass membrane protein</topology>
    </subcellularLocation>
</comment>
<evidence type="ECO:0000256" key="3">
    <source>
        <dbReference type="ARBA" id="ARBA00022989"/>
    </source>
</evidence>
<evidence type="ECO:0000256" key="2">
    <source>
        <dbReference type="ARBA" id="ARBA00022692"/>
    </source>
</evidence>
<keyword evidence="3 5" id="KW-1133">Transmembrane helix</keyword>
<evidence type="ECO:0000256" key="5">
    <source>
        <dbReference type="SAM" id="Phobius"/>
    </source>
</evidence>
<proteinExistence type="predicted"/>
<dbReference type="PANTHER" id="PTHR30168:SF0">
    <property type="entry name" value="INNER MEMBRANE PROTEIN"/>
    <property type="match status" value="1"/>
</dbReference>
<name>A0ABP6QD36_9ACTN</name>
<sequence length="277" mass="29621">MNNGGGHRGRNTAIGGGLAGLLGLVAMLFLGFNPFEEQQTATPAAGRQQIGERTDLQAACQTGADADQNEQCRIVGVVNSIQNYWTGAFAASSLTYRNARTQLFTGATQTSCGYATSQVGPFYCPADQKVYLDLTFFQQLQRQFGASGGPFAQAYVVGHEYGHHVQNLLGTMNKVKSGTTGASSPAVRLELQADCYAGVWMRNAVKTGYLTQVTGEDLAQALSAAEAVGDDRIQSRTQGYVQPDAFTHGTSRQRTKWVNIGYDYGDPGRCTTFSGAI</sequence>
<protein>
    <submittedName>
        <fullName evidence="6">Neutral zinc metallopeptidase</fullName>
    </submittedName>
</protein>
<organism evidence="6 7">
    <name type="scientific">Actinocorallia longicatena</name>
    <dbReference type="NCBI Taxonomy" id="111803"/>
    <lineage>
        <taxon>Bacteria</taxon>
        <taxon>Bacillati</taxon>
        <taxon>Actinomycetota</taxon>
        <taxon>Actinomycetes</taxon>
        <taxon>Streptosporangiales</taxon>
        <taxon>Thermomonosporaceae</taxon>
        <taxon>Actinocorallia</taxon>
    </lineage>
</organism>
<keyword evidence="7" id="KW-1185">Reference proteome</keyword>
<evidence type="ECO:0000313" key="7">
    <source>
        <dbReference type="Proteomes" id="UP001501237"/>
    </source>
</evidence>
<feature type="transmembrane region" description="Helical" evidence="5">
    <location>
        <begin position="12"/>
        <end position="32"/>
    </location>
</feature>
<dbReference type="Proteomes" id="UP001501237">
    <property type="component" value="Unassembled WGS sequence"/>
</dbReference>
<accession>A0ABP6QD36</accession>